<protein>
    <submittedName>
        <fullName evidence="5">Cytokinetic ring protein SteA</fullName>
    </submittedName>
</protein>
<keyword evidence="2" id="KW-0547">Nucleotide-binding</keyword>
<keyword evidence="6" id="KW-1185">Reference proteome</keyword>
<gene>
    <name evidence="5" type="primary">steA</name>
    <name evidence="5" type="ORF">U7230_04860</name>
</gene>
<evidence type="ECO:0000256" key="1">
    <source>
        <dbReference type="ARBA" id="ARBA00022679"/>
    </source>
</evidence>
<dbReference type="InterPro" id="IPR047795">
    <property type="entry name" value="Put_SteA-like"/>
</dbReference>
<evidence type="ECO:0000256" key="3">
    <source>
        <dbReference type="ARBA" id="ARBA00022777"/>
    </source>
</evidence>
<evidence type="ECO:0000256" key="4">
    <source>
        <dbReference type="ARBA" id="ARBA00022840"/>
    </source>
</evidence>
<organism evidence="5 6">
    <name type="scientific">Carboxydichorda subterranea</name>
    <dbReference type="NCBI Taxonomy" id="3109565"/>
    <lineage>
        <taxon>Bacteria</taxon>
        <taxon>Bacillati</taxon>
        <taxon>Bacillota</taxon>
        <taxon>Limnochordia</taxon>
        <taxon>Limnochordales</taxon>
        <taxon>Geochordaceae</taxon>
        <taxon>Carboxydichorda</taxon>
    </lineage>
</organism>
<accession>A0ABZ1BZT6</accession>
<dbReference type="EMBL" id="CP141615">
    <property type="protein sequence ID" value="WRP18341.1"/>
    <property type="molecule type" value="Genomic_DNA"/>
</dbReference>
<dbReference type="InterPro" id="IPR036759">
    <property type="entry name" value="TPK_catalytic_sf"/>
</dbReference>
<dbReference type="NCBIfam" id="NF040608">
    <property type="entry name" value="division_SteA"/>
    <property type="match status" value="1"/>
</dbReference>
<proteinExistence type="predicted"/>
<dbReference type="Gene3D" id="3.40.50.10240">
    <property type="entry name" value="Thiamin pyrophosphokinase, catalytic domain"/>
    <property type="match status" value="1"/>
</dbReference>
<evidence type="ECO:0000313" key="6">
    <source>
        <dbReference type="Proteomes" id="UP001332192"/>
    </source>
</evidence>
<evidence type="ECO:0000256" key="2">
    <source>
        <dbReference type="ARBA" id="ARBA00022741"/>
    </source>
</evidence>
<keyword evidence="3" id="KW-0418">Kinase</keyword>
<keyword evidence="4" id="KW-0067">ATP-binding</keyword>
<dbReference type="Proteomes" id="UP001332192">
    <property type="component" value="Chromosome"/>
</dbReference>
<evidence type="ECO:0000313" key="5">
    <source>
        <dbReference type="EMBL" id="WRP18341.1"/>
    </source>
</evidence>
<dbReference type="RefSeq" id="WP_324717612.1">
    <property type="nucleotide sequence ID" value="NZ_CP141615.1"/>
</dbReference>
<sequence length="394" mass="41588">MEAARLAFPGGAARDGRPIQGRARLDSLTKRLALRLRPGEIAVIAHRDLDATTAAGLAEARPAAVVNALCSLTGSVPVEGALVLARAGVPVVDEVGRAIFERVRDGQIVRVDGATIRDRQGRPLGRGIRLSARDIETRLELARRRLAPLASAFVDNTIAYAQKEKALLTEPLELPPLSTPIRGRPAVVVVRGQGYRQDLAMIAPFIRRARPVLIGVDGGADALLSAGWRPDVVVGDMDSVSDRGLLESRELVVHAYPGGPAPGLARVRRLGRFAHVLPAPGTSEDVALLLAHGAGAVMIVAVGTHTGFLDFLEKGRAGMASTVLVRMRVGHLLVDARGLARLYDPGPGWVPYVSLAAAALSSLGAVALASEGLRTLLRLLWLRVRAGMWVGGVG</sequence>
<name>A0ABZ1BZT6_9FIRM</name>
<reference evidence="5 6" key="1">
    <citation type="journal article" date="2024" name="Front. Microbiol.">
        <title>Novel thermophilic genera Geochorda gen. nov. and Carboxydochorda gen. nov. from the deep terrestrial subsurface reveal the ecophysiological diversity in the class Limnochordia.</title>
        <authorList>
            <person name="Karnachuk O.V."/>
            <person name="Lukina A.P."/>
            <person name="Avakyan M.R."/>
            <person name="Kadnikov V.V."/>
            <person name="Begmatov S."/>
            <person name="Beletsky A.V."/>
            <person name="Vlasova K.G."/>
            <person name="Novikov A.A."/>
            <person name="Shcherbakova V.A."/>
            <person name="Mardanov A.V."/>
            <person name="Ravin N.V."/>
        </authorList>
    </citation>
    <scope>NUCLEOTIDE SEQUENCE [LARGE SCALE GENOMIC DNA]</scope>
    <source>
        <strain evidence="5 6">L945</strain>
    </source>
</reference>
<keyword evidence="1" id="KW-0808">Transferase</keyword>
<dbReference type="SUPFAM" id="SSF63999">
    <property type="entry name" value="Thiamin pyrophosphokinase, catalytic domain"/>
    <property type="match status" value="1"/>
</dbReference>